<comment type="caution">
    <text evidence="1">The sequence shown here is derived from an EMBL/GenBank/DDBJ whole genome shotgun (WGS) entry which is preliminary data.</text>
</comment>
<dbReference type="OrthoDB" id="2139606at2759"/>
<dbReference type="EMBL" id="LXFE01004159">
    <property type="protein sequence ID" value="OLL21900.1"/>
    <property type="molecule type" value="Genomic_DNA"/>
</dbReference>
<sequence length="141" mass="16094">MKLDDDTFLNIPALLDVIRPQYPREGAYIGRAIGLDDPEGKFFMGGCGYILSWDYVVYIGHNNSLQRDGREDWLTADWIRGSGINTTNFLDLGFRVTDHPDSKLGWRADFAKDTIMVHQLKTAQLWAKTWNYFALNVFAGT</sequence>
<organism evidence="1 2">
    <name type="scientific">Neolecta irregularis (strain DAH-3)</name>
    <dbReference type="NCBI Taxonomy" id="1198029"/>
    <lineage>
        <taxon>Eukaryota</taxon>
        <taxon>Fungi</taxon>
        <taxon>Dikarya</taxon>
        <taxon>Ascomycota</taxon>
        <taxon>Taphrinomycotina</taxon>
        <taxon>Neolectales</taxon>
        <taxon>Neolectaceae</taxon>
        <taxon>Neolecta</taxon>
    </lineage>
</organism>
<proteinExistence type="predicted"/>
<accession>A0A1U7LGW5</accession>
<dbReference type="AlphaFoldDB" id="A0A1U7LGW5"/>
<dbReference type="Gene3D" id="3.90.550.50">
    <property type="match status" value="1"/>
</dbReference>
<protein>
    <submittedName>
        <fullName evidence="1">Uncharacterized protein</fullName>
    </submittedName>
</protein>
<name>A0A1U7LGW5_NEOID</name>
<evidence type="ECO:0000313" key="2">
    <source>
        <dbReference type="Proteomes" id="UP000186594"/>
    </source>
</evidence>
<keyword evidence="2" id="KW-1185">Reference proteome</keyword>
<gene>
    <name evidence="1" type="ORF">NEOLI_005387</name>
</gene>
<dbReference type="Proteomes" id="UP000186594">
    <property type="component" value="Unassembled WGS sequence"/>
</dbReference>
<evidence type="ECO:0000313" key="1">
    <source>
        <dbReference type="EMBL" id="OLL21900.1"/>
    </source>
</evidence>
<reference evidence="1 2" key="1">
    <citation type="submission" date="2016-04" db="EMBL/GenBank/DDBJ databases">
        <title>Evolutionary innovation and constraint leading to complex multicellularity in the Ascomycota.</title>
        <authorList>
            <person name="Cisse O."/>
            <person name="Nguyen A."/>
            <person name="Hewitt D.A."/>
            <person name="Jedd G."/>
            <person name="Stajich J.E."/>
        </authorList>
    </citation>
    <scope>NUCLEOTIDE SEQUENCE [LARGE SCALE GENOMIC DNA]</scope>
    <source>
        <strain evidence="1 2">DAH-3</strain>
    </source>
</reference>
<dbReference type="STRING" id="1198029.A0A1U7LGW5"/>